<feature type="repeat" description="TPR" evidence="8">
    <location>
        <begin position="73"/>
        <end position="106"/>
    </location>
</feature>
<keyword evidence="3" id="KW-0677">Repeat</keyword>
<dbReference type="EMBL" id="MAGO01000004">
    <property type="protein sequence ID" value="OCC15678.1"/>
    <property type="molecule type" value="Genomic_DNA"/>
</dbReference>
<feature type="repeat" description="TPR" evidence="8">
    <location>
        <begin position="39"/>
        <end position="72"/>
    </location>
</feature>
<evidence type="ECO:0000256" key="4">
    <source>
        <dbReference type="ARBA" id="ARBA00022803"/>
    </source>
</evidence>
<reference evidence="9 10" key="1">
    <citation type="submission" date="2016-06" db="EMBL/GenBank/DDBJ databases">
        <title>Respiratory ammonification of nitrate coupled to the oxidation of elemental sulfur in deep-sea autotrophic thermophilic bacteria.</title>
        <authorList>
            <person name="Slobodkina G.B."/>
            <person name="Mardanov A.V."/>
            <person name="Ravin N.V."/>
            <person name="Frolova A.A."/>
            <person name="Viryasiv M.B."/>
            <person name="Chernyh N.A."/>
            <person name="Bonch-Osmolovskaya E.A."/>
            <person name="Slobodkin A.I."/>
        </authorList>
    </citation>
    <scope>NUCLEOTIDE SEQUENCE [LARGE SCALE GENOMIC DNA]</scope>
    <source>
        <strain evidence="9 10">S69</strain>
    </source>
</reference>
<comment type="similarity">
    <text evidence="7">Belongs to the Tom70 family.</text>
</comment>
<dbReference type="GO" id="GO:0030150">
    <property type="term" value="P:protein import into mitochondrial matrix"/>
    <property type="evidence" value="ECO:0007669"/>
    <property type="project" value="TreeGrafter"/>
</dbReference>
<gene>
    <name evidence="9" type="ORF">DBT_1029</name>
</gene>
<comment type="caution">
    <text evidence="9">The sequence shown here is derived from an EMBL/GenBank/DDBJ whole genome shotgun (WGS) entry which is preliminary data.</text>
</comment>
<name>A0A1B9F6U4_9BACT</name>
<dbReference type="STRING" id="1156395.DBT_1029"/>
<evidence type="ECO:0000313" key="10">
    <source>
        <dbReference type="Proteomes" id="UP000093080"/>
    </source>
</evidence>
<evidence type="ECO:0000313" key="9">
    <source>
        <dbReference type="EMBL" id="OCC15678.1"/>
    </source>
</evidence>
<dbReference type="PROSITE" id="PS50005">
    <property type="entry name" value="TPR"/>
    <property type="match status" value="3"/>
</dbReference>
<evidence type="ECO:0000256" key="1">
    <source>
        <dbReference type="ARBA" id="ARBA00004167"/>
    </source>
</evidence>
<dbReference type="PANTHER" id="PTHR46208">
    <property type="entry name" value="MITOCHONDRIAL IMPORT RECEPTOR SUBUNIT TOM70"/>
    <property type="match status" value="1"/>
</dbReference>
<dbReference type="Pfam" id="PF14559">
    <property type="entry name" value="TPR_19"/>
    <property type="match status" value="1"/>
</dbReference>
<dbReference type="GO" id="GO:0030943">
    <property type="term" value="F:mitochondrion targeting sequence binding"/>
    <property type="evidence" value="ECO:0007669"/>
    <property type="project" value="TreeGrafter"/>
</dbReference>
<evidence type="ECO:0000256" key="3">
    <source>
        <dbReference type="ARBA" id="ARBA00022737"/>
    </source>
</evidence>
<comment type="subcellular location">
    <subcellularLocation>
        <location evidence="1">Membrane</location>
        <topology evidence="1">Single-pass membrane protein</topology>
    </subcellularLocation>
</comment>
<dbReference type="Pfam" id="PF13414">
    <property type="entry name" value="TPR_11"/>
    <property type="match status" value="1"/>
</dbReference>
<keyword evidence="4 8" id="KW-0802">TPR repeat</keyword>
<dbReference type="InterPro" id="IPR019734">
    <property type="entry name" value="TPR_rpt"/>
</dbReference>
<feature type="repeat" description="TPR" evidence="8">
    <location>
        <begin position="107"/>
        <end position="140"/>
    </location>
</feature>
<dbReference type="Proteomes" id="UP000093080">
    <property type="component" value="Unassembled WGS sequence"/>
</dbReference>
<dbReference type="Gene3D" id="1.25.40.10">
    <property type="entry name" value="Tetratricopeptide repeat domain"/>
    <property type="match status" value="2"/>
</dbReference>
<evidence type="ECO:0000256" key="5">
    <source>
        <dbReference type="ARBA" id="ARBA00022989"/>
    </source>
</evidence>
<dbReference type="OrthoDB" id="5418758at2"/>
<keyword evidence="5" id="KW-1133">Transmembrane helix</keyword>
<evidence type="ECO:0000256" key="7">
    <source>
        <dbReference type="ARBA" id="ARBA00038030"/>
    </source>
</evidence>
<keyword evidence="10" id="KW-1185">Reference proteome</keyword>
<organism evidence="9 10">
    <name type="scientific">Dissulfuribacter thermophilus</name>
    <dbReference type="NCBI Taxonomy" id="1156395"/>
    <lineage>
        <taxon>Bacteria</taxon>
        <taxon>Pseudomonadati</taxon>
        <taxon>Thermodesulfobacteriota</taxon>
        <taxon>Dissulfuribacteria</taxon>
        <taxon>Dissulfuribacterales</taxon>
        <taxon>Dissulfuribacteraceae</taxon>
        <taxon>Dissulfuribacter</taxon>
    </lineage>
</organism>
<evidence type="ECO:0000256" key="6">
    <source>
        <dbReference type="ARBA" id="ARBA00023136"/>
    </source>
</evidence>
<protein>
    <submittedName>
        <fullName evidence="9">TPR repeat</fullName>
    </submittedName>
</protein>
<evidence type="ECO:0000256" key="2">
    <source>
        <dbReference type="ARBA" id="ARBA00022692"/>
    </source>
</evidence>
<dbReference type="AlphaFoldDB" id="A0A1B9F6U4"/>
<dbReference type="SMART" id="SM00028">
    <property type="entry name" value="TPR"/>
    <property type="match status" value="4"/>
</dbReference>
<keyword evidence="2" id="KW-0812">Transmembrane</keyword>
<dbReference type="InterPro" id="IPR011990">
    <property type="entry name" value="TPR-like_helical_dom_sf"/>
</dbReference>
<dbReference type="GO" id="GO:0008320">
    <property type="term" value="F:protein transmembrane transporter activity"/>
    <property type="evidence" value="ECO:0007669"/>
    <property type="project" value="TreeGrafter"/>
</dbReference>
<dbReference type="PANTHER" id="PTHR46208:SF1">
    <property type="entry name" value="MITOCHONDRIAL IMPORT RECEPTOR SUBUNIT TOM70"/>
    <property type="match status" value="1"/>
</dbReference>
<dbReference type="SUPFAM" id="SSF48452">
    <property type="entry name" value="TPR-like"/>
    <property type="match status" value="1"/>
</dbReference>
<proteinExistence type="inferred from homology"/>
<dbReference type="GO" id="GO:0016020">
    <property type="term" value="C:membrane"/>
    <property type="evidence" value="ECO:0007669"/>
    <property type="project" value="UniProtKB-SubCell"/>
</dbReference>
<accession>A0A1B9F6U4</accession>
<evidence type="ECO:0000256" key="8">
    <source>
        <dbReference type="PROSITE-ProRule" id="PRU00339"/>
    </source>
</evidence>
<dbReference type="RefSeq" id="WP_067617072.1">
    <property type="nucleotide sequence ID" value="NZ_MAGO01000004.1"/>
</dbReference>
<sequence>MRDDLEDLFTDGQFKLMDEEFDEAIEIFTKVLEHDHDEGKVYQARAVAYLRKGDKEAAMHDIDKAIECNPQNPRFHYHKGAILFQQEALDEAIESLSRAIDLDPSYASAYMLRGQLYERIGDEESASADLSRAMALRKEQTKASKIVDF</sequence>
<keyword evidence="6" id="KW-0472">Membrane</keyword>